<protein>
    <submittedName>
        <fullName evidence="1">Uncharacterized protein</fullName>
    </submittedName>
</protein>
<gene>
    <name evidence="1" type="ORF">LCGC14_0853020</name>
</gene>
<evidence type="ECO:0000313" key="1">
    <source>
        <dbReference type="EMBL" id="KKN28572.1"/>
    </source>
</evidence>
<proteinExistence type="predicted"/>
<name>A0A0F9PUZ4_9ZZZZ</name>
<dbReference type="AlphaFoldDB" id="A0A0F9PUZ4"/>
<accession>A0A0F9PUZ4</accession>
<reference evidence="1" key="1">
    <citation type="journal article" date="2015" name="Nature">
        <title>Complex archaea that bridge the gap between prokaryotes and eukaryotes.</title>
        <authorList>
            <person name="Spang A."/>
            <person name="Saw J.H."/>
            <person name="Jorgensen S.L."/>
            <person name="Zaremba-Niedzwiedzka K."/>
            <person name="Martijn J."/>
            <person name="Lind A.E."/>
            <person name="van Eijk R."/>
            <person name="Schleper C."/>
            <person name="Guy L."/>
            <person name="Ettema T.J."/>
        </authorList>
    </citation>
    <scope>NUCLEOTIDE SEQUENCE</scope>
</reference>
<sequence>MGNKPIARAPRAISLKRQALVGQLWLRGYSERAIAELVRTEAAKATSELHGCEKTTHVTVHYDVEANRKRWLKQMTDPVDRKRSDQVARLLDIQHQAWADFSRTPIISAFARGSFLRIALEAEEKLAKILGTLAPVKLTGGEGEPLIPPIVEFHFPDGTVMKPPRNGHVLEEAEAIVKEYDGNGDRPAED</sequence>
<dbReference type="EMBL" id="LAZR01002551">
    <property type="protein sequence ID" value="KKN28572.1"/>
    <property type="molecule type" value="Genomic_DNA"/>
</dbReference>
<organism evidence="1">
    <name type="scientific">marine sediment metagenome</name>
    <dbReference type="NCBI Taxonomy" id="412755"/>
    <lineage>
        <taxon>unclassified sequences</taxon>
        <taxon>metagenomes</taxon>
        <taxon>ecological metagenomes</taxon>
    </lineage>
</organism>
<comment type="caution">
    <text evidence="1">The sequence shown here is derived from an EMBL/GenBank/DDBJ whole genome shotgun (WGS) entry which is preliminary data.</text>
</comment>